<dbReference type="GO" id="GO:0000155">
    <property type="term" value="F:phosphorelay sensor kinase activity"/>
    <property type="evidence" value="ECO:0007669"/>
    <property type="project" value="InterPro"/>
</dbReference>
<feature type="domain" description="GGDEF" evidence="4">
    <location>
        <begin position="226"/>
        <end position="358"/>
    </location>
</feature>
<keyword evidence="6" id="KW-1185">Reference proteome</keyword>
<evidence type="ECO:0000256" key="2">
    <source>
        <dbReference type="ARBA" id="ARBA00034247"/>
    </source>
</evidence>
<dbReference type="PANTHER" id="PTHR45138:SF9">
    <property type="entry name" value="DIGUANYLATE CYCLASE DGCM-RELATED"/>
    <property type="match status" value="1"/>
</dbReference>
<dbReference type="eggNOG" id="COG3706">
    <property type="taxonomic scope" value="Bacteria"/>
</dbReference>
<dbReference type="SMART" id="SM00267">
    <property type="entry name" value="GGDEF"/>
    <property type="match status" value="1"/>
</dbReference>
<evidence type="ECO:0000313" key="5">
    <source>
        <dbReference type="EMBL" id="EKF19828.1"/>
    </source>
</evidence>
<dbReference type="AlphaFoldDB" id="K2N6M2"/>
<dbReference type="GO" id="GO:0052621">
    <property type="term" value="F:diguanylate cyclase activity"/>
    <property type="evidence" value="ECO:0007669"/>
    <property type="project" value="UniProtKB-EC"/>
</dbReference>
<dbReference type="InterPro" id="IPR000160">
    <property type="entry name" value="GGDEF_dom"/>
</dbReference>
<dbReference type="CDD" id="cd01949">
    <property type="entry name" value="GGDEF"/>
    <property type="match status" value="1"/>
</dbReference>
<gene>
    <name evidence="5" type="ORF">NA2_05788</name>
</gene>
<feature type="transmembrane region" description="Helical" evidence="3">
    <location>
        <begin position="7"/>
        <end position="27"/>
    </location>
</feature>
<keyword evidence="3" id="KW-1133">Transmembrane helix</keyword>
<dbReference type="Gene3D" id="3.30.70.270">
    <property type="match status" value="1"/>
</dbReference>
<dbReference type="SUPFAM" id="SSF55073">
    <property type="entry name" value="Nucleotide cyclase"/>
    <property type="match status" value="1"/>
</dbReference>
<proteinExistence type="predicted"/>
<evidence type="ECO:0000313" key="6">
    <source>
        <dbReference type="Proteomes" id="UP000006786"/>
    </source>
</evidence>
<reference evidence="5 6" key="1">
    <citation type="journal article" date="2012" name="J. Bacteriol.">
        <title>Genome Sequence of Nitratireductor pacificus Type Strain pht-3B.</title>
        <authorList>
            <person name="Lai Q."/>
            <person name="Li G."/>
            <person name="Shao Z."/>
        </authorList>
    </citation>
    <scope>NUCLEOTIDE SEQUENCE [LARGE SCALE GENOMIC DNA]</scope>
    <source>
        <strain evidence="6">pht-3B</strain>
    </source>
</reference>
<feature type="transmembrane region" description="Helical" evidence="3">
    <location>
        <begin position="103"/>
        <end position="121"/>
    </location>
</feature>
<dbReference type="RefSeq" id="WP_008595242.1">
    <property type="nucleotide sequence ID" value="NZ_AMRM01000005.1"/>
</dbReference>
<dbReference type="InterPro" id="IPR043128">
    <property type="entry name" value="Rev_trsase/Diguanyl_cyclase"/>
</dbReference>
<dbReference type="GO" id="GO:1902201">
    <property type="term" value="P:negative regulation of bacterial-type flagellum-dependent cell motility"/>
    <property type="evidence" value="ECO:0007669"/>
    <property type="project" value="TreeGrafter"/>
</dbReference>
<sequence length="358" mass="37011">MSMIAVASHFLTGLGVAAIASLFYGLFLQLPTSAAYRKVLLAALFAAASVIPMFLSATPAVALSFGVGNVFVVLAMAFGGWWAAICAILAAAAGRFWLGDASGLLGVVLCAIIGFVFARVAKGRPISLGMLAAAGLLSAVGLMAILVLPVDSVLAAAPSVTLPATLAVAASVVIVGQMLGLQRSRFQSRDGRSAEAATDPLTGLLNRRVFDKLGPELAEAMNWAGQPYSMAVIDIDAFDNLLDNHGRTVGELALRHVAAVIQANVRQTDMVASFGGQAIALVLPAYDAERALGLAERVQRAVAEAPFLIDGVTLPLTISVGLHTPLPQKEGFWTALGQADTALNDAQAAGRNRLKVAV</sequence>
<keyword evidence="3" id="KW-0472">Membrane</keyword>
<evidence type="ECO:0000259" key="4">
    <source>
        <dbReference type="PROSITE" id="PS50887"/>
    </source>
</evidence>
<protein>
    <recommendedName>
        <fullName evidence="1">diguanylate cyclase</fullName>
        <ecNumber evidence="1">2.7.7.65</ecNumber>
    </recommendedName>
</protein>
<dbReference type="PROSITE" id="PS50887">
    <property type="entry name" value="GGDEF"/>
    <property type="match status" value="1"/>
</dbReference>
<evidence type="ECO:0000256" key="3">
    <source>
        <dbReference type="SAM" id="Phobius"/>
    </source>
</evidence>
<dbReference type="NCBIfam" id="TIGR00254">
    <property type="entry name" value="GGDEF"/>
    <property type="match status" value="1"/>
</dbReference>
<dbReference type="EMBL" id="AMRM01000005">
    <property type="protein sequence ID" value="EKF19828.1"/>
    <property type="molecule type" value="Genomic_DNA"/>
</dbReference>
<dbReference type="PANTHER" id="PTHR45138">
    <property type="entry name" value="REGULATORY COMPONENTS OF SENSORY TRANSDUCTION SYSTEM"/>
    <property type="match status" value="1"/>
</dbReference>
<evidence type="ECO:0000256" key="1">
    <source>
        <dbReference type="ARBA" id="ARBA00012528"/>
    </source>
</evidence>
<dbReference type="GO" id="GO:0043709">
    <property type="term" value="P:cell adhesion involved in single-species biofilm formation"/>
    <property type="evidence" value="ECO:0007669"/>
    <property type="project" value="TreeGrafter"/>
</dbReference>
<dbReference type="Pfam" id="PF00990">
    <property type="entry name" value="GGDEF"/>
    <property type="match status" value="1"/>
</dbReference>
<dbReference type="GO" id="GO:0005886">
    <property type="term" value="C:plasma membrane"/>
    <property type="evidence" value="ECO:0007669"/>
    <property type="project" value="UniProtKB-SubCell"/>
</dbReference>
<organism evidence="5 6">
    <name type="scientific">Nitratireductor pacificus pht-3B</name>
    <dbReference type="NCBI Taxonomy" id="391937"/>
    <lineage>
        <taxon>Bacteria</taxon>
        <taxon>Pseudomonadati</taxon>
        <taxon>Pseudomonadota</taxon>
        <taxon>Alphaproteobacteria</taxon>
        <taxon>Hyphomicrobiales</taxon>
        <taxon>Phyllobacteriaceae</taxon>
        <taxon>Nitratireductor</taxon>
    </lineage>
</organism>
<dbReference type="InterPro" id="IPR029787">
    <property type="entry name" value="Nucleotide_cyclase"/>
</dbReference>
<accession>K2N6M2</accession>
<comment type="caution">
    <text evidence="5">The sequence shown here is derived from an EMBL/GenBank/DDBJ whole genome shotgun (WGS) entry which is preliminary data.</text>
</comment>
<dbReference type="GO" id="GO:0071555">
    <property type="term" value="P:cell wall organization"/>
    <property type="evidence" value="ECO:0007669"/>
    <property type="project" value="InterPro"/>
</dbReference>
<feature type="transmembrane region" description="Helical" evidence="3">
    <location>
        <begin position="160"/>
        <end position="181"/>
    </location>
</feature>
<feature type="transmembrane region" description="Helical" evidence="3">
    <location>
        <begin position="70"/>
        <end position="97"/>
    </location>
</feature>
<dbReference type="STRING" id="391937.NA2_05788"/>
<dbReference type="Proteomes" id="UP000006786">
    <property type="component" value="Unassembled WGS sequence"/>
</dbReference>
<dbReference type="EC" id="2.7.7.65" evidence="1"/>
<keyword evidence="3" id="KW-0812">Transmembrane</keyword>
<feature type="transmembrane region" description="Helical" evidence="3">
    <location>
        <begin position="39"/>
        <end position="63"/>
    </location>
</feature>
<dbReference type="InterPro" id="IPR050469">
    <property type="entry name" value="Diguanylate_Cyclase"/>
</dbReference>
<dbReference type="PATRIC" id="fig|391937.3.peg.1191"/>
<name>K2N6M2_9HYPH</name>
<feature type="transmembrane region" description="Helical" evidence="3">
    <location>
        <begin position="128"/>
        <end position="148"/>
    </location>
</feature>
<dbReference type="OrthoDB" id="9812260at2"/>
<comment type="catalytic activity">
    <reaction evidence="2">
        <text>2 GTP = 3',3'-c-di-GMP + 2 diphosphate</text>
        <dbReference type="Rhea" id="RHEA:24898"/>
        <dbReference type="ChEBI" id="CHEBI:33019"/>
        <dbReference type="ChEBI" id="CHEBI:37565"/>
        <dbReference type="ChEBI" id="CHEBI:58805"/>
        <dbReference type="EC" id="2.7.7.65"/>
    </reaction>
</comment>